<evidence type="ECO:0000256" key="12">
    <source>
        <dbReference type="SAM" id="SignalP"/>
    </source>
</evidence>
<evidence type="ECO:0000259" key="14">
    <source>
        <dbReference type="Pfam" id="PF07715"/>
    </source>
</evidence>
<keyword evidence="3 10" id="KW-1134">Transmembrane beta strand</keyword>
<evidence type="ECO:0000256" key="1">
    <source>
        <dbReference type="ARBA" id="ARBA00004571"/>
    </source>
</evidence>
<dbReference type="PANTHER" id="PTHR30069">
    <property type="entry name" value="TONB-DEPENDENT OUTER MEMBRANE RECEPTOR"/>
    <property type="match status" value="1"/>
</dbReference>
<proteinExistence type="inferred from homology"/>
<evidence type="ECO:0000256" key="8">
    <source>
        <dbReference type="ARBA" id="ARBA00023136"/>
    </source>
</evidence>
<dbReference type="InterPro" id="IPR039426">
    <property type="entry name" value="TonB-dep_rcpt-like"/>
</dbReference>
<keyword evidence="2 10" id="KW-0813">Transport</keyword>
<organism evidence="15 16">
    <name type="scientific">Ollibium composti</name>
    <dbReference type="NCBI Taxonomy" id="2675109"/>
    <lineage>
        <taxon>Bacteria</taxon>
        <taxon>Pseudomonadati</taxon>
        <taxon>Pseudomonadota</taxon>
        <taxon>Alphaproteobacteria</taxon>
        <taxon>Hyphomicrobiales</taxon>
        <taxon>Phyllobacteriaceae</taxon>
        <taxon>Ollibium</taxon>
    </lineage>
</organism>
<evidence type="ECO:0000256" key="6">
    <source>
        <dbReference type="ARBA" id="ARBA00023065"/>
    </source>
</evidence>
<keyword evidence="8 10" id="KW-0472">Membrane</keyword>
<dbReference type="EMBL" id="SSNY01000012">
    <property type="protein sequence ID" value="THF55311.1"/>
    <property type="molecule type" value="Genomic_DNA"/>
</dbReference>
<keyword evidence="7 11" id="KW-0798">TonB box</keyword>
<dbReference type="PANTHER" id="PTHR30069:SF53">
    <property type="entry name" value="COLICIN I RECEPTOR-RELATED"/>
    <property type="match status" value="1"/>
</dbReference>
<dbReference type="Pfam" id="PF07715">
    <property type="entry name" value="Plug"/>
    <property type="match status" value="1"/>
</dbReference>
<evidence type="ECO:0000256" key="3">
    <source>
        <dbReference type="ARBA" id="ARBA00022452"/>
    </source>
</evidence>
<protein>
    <submittedName>
        <fullName evidence="15">TonB-dependent receptor</fullName>
    </submittedName>
</protein>
<dbReference type="InterPro" id="IPR012910">
    <property type="entry name" value="Plug_dom"/>
</dbReference>
<accession>A0ABY2Q2U6</accession>
<keyword evidence="4 10" id="KW-0812">Transmembrane</keyword>
<feature type="signal peptide" evidence="12">
    <location>
        <begin position="1"/>
        <end position="30"/>
    </location>
</feature>
<keyword evidence="16" id="KW-1185">Reference proteome</keyword>
<name>A0ABY2Q2U6_9HYPH</name>
<keyword evidence="15" id="KW-0675">Receptor</keyword>
<dbReference type="Gene3D" id="2.170.130.10">
    <property type="entry name" value="TonB-dependent receptor, plug domain"/>
    <property type="match status" value="1"/>
</dbReference>
<dbReference type="Gene3D" id="2.40.170.20">
    <property type="entry name" value="TonB-dependent receptor, beta-barrel domain"/>
    <property type="match status" value="1"/>
</dbReference>
<dbReference type="InterPro" id="IPR000531">
    <property type="entry name" value="Beta-barrel_TonB"/>
</dbReference>
<evidence type="ECO:0000313" key="16">
    <source>
        <dbReference type="Proteomes" id="UP000306441"/>
    </source>
</evidence>
<comment type="caution">
    <text evidence="15">The sequence shown here is derived from an EMBL/GenBank/DDBJ whole genome shotgun (WGS) entry which is preliminary data.</text>
</comment>
<dbReference type="CDD" id="cd01347">
    <property type="entry name" value="ligand_gated_channel"/>
    <property type="match status" value="1"/>
</dbReference>
<dbReference type="InterPro" id="IPR036942">
    <property type="entry name" value="Beta-barrel_TonB_sf"/>
</dbReference>
<evidence type="ECO:0000256" key="5">
    <source>
        <dbReference type="ARBA" id="ARBA00022729"/>
    </source>
</evidence>
<gene>
    <name evidence="15" type="ORF">E6C48_18905</name>
</gene>
<dbReference type="SUPFAM" id="SSF56935">
    <property type="entry name" value="Porins"/>
    <property type="match status" value="1"/>
</dbReference>
<dbReference type="Proteomes" id="UP000306441">
    <property type="component" value="Unassembled WGS sequence"/>
</dbReference>
<evidence type="ECO:0000313" key="15">
    <source>
        <dbReference type="EMBL" id="THF55311.1"/>
    </source>
</evidence>
<feature type="chain" id="PRO_5045699718" evidence="12">
    <location>
        <begin position="31"/>
        <end position="634"/>
    </location>
</feature>
<keyword evidence="6" id="KW-0406">Ion transport</keyword>
<sequence length="634" mass="69110">MPLSRLGADLRRFLIAAGALSSAISTQSLAQDAPTSEPTLLEPIYISTPLRRESPLVRSTSSVTVIDEAEIKKSAAPDLPSLLRSYPGVSVSTNGGMGSIASVSVRGTKTSQTLILVNGVRIASATSGGASIFNIPLDSVERIEIAKGAHSAQYGSDAIGGVINIITKQGGGCGDDRKVCGSATIGVMNPWGGYASGNVRGKADGLTYSAGASIIGTQGYDFTTPDAPWGIHEPGDNGFLQGSANMSIARDFDWGRIYSDALVARGRTRYDNAFPLDNQQYTTTFTGKIGTRIDHSEDWSSMVELYSGIDNQRNFRKDQPGDSRFDTSRYGVFASTEKSFDTGGVKNVVTGGVESYREKVDSTVDYDVNARTVSSVFGQYSAEYEALRIDSGIRYDDNSQFGGVTTYNIGASYEITPDLTLRSSYATGYRAPTFNDLYYPSFPGFPPASNPNLKPEKSRSWEAGLNWRMGVDTTVDVAFYQTMLTDAITLDQNFTPVNVGRAKITGFEAELSHRFSDEWSGKVSLDLRRPIDRDTGKYLVNTDRFKATAEVTYSPTEQLDLTARVLYGASRYIYDFTHERLPDYVTADFTALYAIDANSRLKIAVENIFNEQYQTSLGYRAPGRSFDLSFTRTF</sequence>
<dbReference type="Pfam" id="PF00593">
    <property type="entry name" value="TonB_dep_Rec_b-barrel"/>
    <property type="match status" value="1"/>
</dbReference>
<dbReference type="InterPro" id="IPR037066">
    <property type="entry name" value="Plug_dom_sf"/>
</dbReference>
<evidence type="ECO:0000256" key="9">
    <source>
        <dbReference type="ARBA" id="ARBA00023237"/>
    </source>
</evidence>
<comment type="similarity">
    <text evidence="10 11">Belongs to the TonB-dependent receptor family.</text>
</comment>
<evidence type="ECO:0000256" key="10">
    <source>
        <dbReference type="PROSITE-ProRule" id="PRU01360"/>
    </source>
</evidence>
<evidence type="ECO:0000259" key="13">
    <source>
        <dbReference type="Pfam" id="PF00593"/>
    </source>
</evidence>
<keyword evidence="9 10" id="KW-0998">Cell outer membrane</keyword>
<reference evidence="15 16" key="1">
    <citation type="submission" date="2019-04" db="EMBL/GenBank/DDBJ databases">
        <title>Mesorhizobium composti sp. nov., isolated from compost.</title>
        <authorList>
            <person name="Lin S.-Y."/>
            <person name="Hameed A."/>
            <person name="Hsieh Y.-T."/>
            <person name="Young C.-C."/>
        </authorList>
    </citation>
    <scope>NUCLEOTIDE SEQUENCE [LARGE SCALE GENOMIC DNA]</scope>
    <source>
        <strain evidence="15 16">CC-YTH430</strain>
    </source>
</reference>
<evidence type="ECO:0000256" key="2">
    <source>
        <dbReference type="ARBA" id="ARBA00022448"/>
    </source>
</evidence>
<comment type="subcellular location">
    <subcellularLocation>
        <location evidence="1 10">Cell outer membrane</location>
        <topology evidence="1 10">Multi-pass membrane protein</topology>
    </subcellularLocation>
</comment>
<feature type="domain" description="TonB-dependent receptor plug" evidence="14">
    <location>
        <begin position="58"/>
        <end position="162"/>
    </location>
</feature>
<dbReference type="PROSITE" id="PS52016">
    <property type="entry name" value="TONB_DEPENDENT_REC_3"/>
    <property type="match status" value="1"/>
</dbReference>
<evidence type="ECO:0000256" key="4">
    <source>
        <dbReference type="ARBA" id="ARBA00022692"/>
    </source>
</evidence>
<keyword evidence="5 12" id="KW-0732">Signal</keyword>
<feature type="domain" description="TonB-dependent receptor-like beta-barrel" evidence="13">
    <location>
        <begin position="217"/>
        <end position="608"/>
    </location>
</feature>
<evidence type="ECO:0000256" key="7">
    <source>
        <dbReference type="ARBA" id="ARBA00023077"/>
    </source>
</evidence>
<evidence type="ECO:0000256" key="11">
    <source>
        <dbReference type="RuleBase" id="RU003357"/>
    </source>
</evidence>